<name>A0A1H3LQD5_9BACT</name>
<keyword evidence="5" id="KW-1185">Reference proteome</keyword>
<protein>
    <recommendedName>
        <fullName evidence="3">Photosynthesis system II assembly factor Ycf48/Hcf136-like domain-containing protein</fullName>
    </recommendedName>
</protein>
<proteinExistence type="predicted"/>
<organism evidence="4 5">
    <name type="scientific">Rhodonellum ikkaensis</name>
    <dbReference type="NCBI Taxonomy" id="336829"/>
    <lineage>
        <taxon>Bacteria</taxon>
        <taxon>Pseudomonadati</taxon>
        <taxon>Bacteroidota</taxon>
        <taxon>Cytophagia</taxon>
        <taxon>Cytophagales</taxon>
        <taxon>Cytophagaceae</taxon>
        <taxon>Rhodonellum</taxon>
    </lineage>
</organism>
<gene>
    <name evidence="4" type="ORF">SAMN05444412_102148</name>
</gene>
<evidence type="ECO:0000313" key="4">
    <source>
        <dbReference type="EMBL" id="SDY66309.1"/>
    </source>
</evidence>
<dbReference type="InterPro" id="IPR036278">
    <property type="entry name" value="Sialidase_sf"/>
</dbReference>
<feature type="domain" description="Photosynthesis system II assembly factor Ycf48/Hcf136-like" evidence="3">
    <location>
        <begin position="32"/>
        <end position="121"/>
    </location>
</feature>
<evidence type="ECO:0000256" key="2">
    <source>
        <dbReference type="ARBA" id="ARBA00023276"/>
    </source>
</evidence>
<dbReference type="InterPro" id="IPR028203">
    <property type="entry name" value="PSII_CF48-like_dom"/>
</dbReference>
<keyword evidence="1" id="KW-0602">Photosynthesis</keyword>
<dbReference type="InterPro" id="IPR015943">
    <property type="entry name" value="WD40/YVTN_repeat-like_dom_sf"/>
</dbReference>
<comment type="caution">
    <text evidence="4">The sequence shown here is derived from an EMBL/GenBank/DDBJ whole genome shotgun (WGS) entry which is preliminary data.</text>
</comment>
<sequence>MRLFSFLFLSIGVLAFNSCQQKENSVILERPTGWEIIETPTQASLRGLSPVTNEIVWASGSSGVWLLTVDGGDTWETGVIGGLDTVDFRDIEGFSASTALALSSGQPAVIYKTIDGGKNWVEKFKGPEGAFFDGFDFNKDKNGYVIGDPVGGKWMVLRTNDQGETWALLESSPKSKEGEAAFAASGSGIIMGTDNIWFASGGSISRVYNSNDGGSKWTVQDTPILQGEMSQGIYSITRVDNDNMIAVGGDYLQPDFSEKNVILSNDLGKTWTAASGNPPSGYRSGVAYFPRHHWVITVGPNGGDFSKDGGYGWERFSDEAFHSVYLDKSQSGVWASGANGKIAKLKF</sequence>
<dbReference type="Proteomes" id="UP000199663">
    <property type="component" value="Unassembled WGS sequence"/>
</dbReference>
<accession>A0A1H3LQD5</accession>
<dbReference type="PANTHER" id="PTHR47199">
    <property type="entry name" value="PHOTOSYSTEM II STABILITY/ASSEMBLY FACTOR HCF136, CHLOROPLASTIC"/>
    <property type="match status" value="1"/>
</dbReference>
<dbReference type="Gene3D" id="2.130.10.10">
    <property type="entry name" value="YVTN repeat-like/Quinoprotein amine dehydrogenase"/>
    <property type="match status" value="2"/>
</dbReference>
<evidence type="ECO:0000259" key="3">
    <source>
        <dbReference type="Pfam" id="PF14870"/>
    </source>
</evidence>
<dbReference type="EMBL" id="FNQC01000002">
    <property type="protein sequence ID" value="SDY66309.1"/>
    <property type="molecule type" value="Genomic_DNA"/>
</dbReference>
<dbReference type="RefSeq" id="WP_019596540.1">
    <property type="nucleotide sequence ID" value="NZ_FNQC01000002.1"/>
</dbReference>
<keyword evidence="2" id="KW-0604">Photosystem II</keyword>
<evidence type="ECO:0000313" key="5">
    <source>
        <dbReference type="Proteomes" id="UP000199663"/>
    </source>
</evidence>
<dbReference type="CDD" id="cd15482">
    <property type="entry name" value="Sialidase_non-viral"/>
    <property type="match status" value="1"/>
</dbReference>
<reference evidence="4 5" key="1">
    <citation type="submission" date="2016-10" db="EMBL/GenBank/DDBJ databases">
        <authorList>
            <person name="Varghese N."/>
            <person name="Submissions S."/>
        </authorList>
    </citation>
    <scope>NUCLEOTIDE SEQUENCE [LARGE SCALE GENOMIC DNA]</scope>
    <source>
        <strain evidence="4 5">DSM 17997</strain>
    </source>
</reference>
<dbReference type="SUPFAM" id="SSF50939">
    <property type="entry name" value="Sialidases"/>
    <property type="match status" value="1"/>
</dbReference>
<dbReference type="PANTHER" id="PTHR47199:SF2">
    <property type="entry name" value="PHOTOSYSTEM II STABILITY_ASSEMBLY FACTOR HCF136, CHLOROPLASTIC"/>
    <property type="match status" value="1"/>
</dbReference>
<evidence type="ECO:0000256" key="1">
    <source>
        <dbReference type="ARBA" id="ARBA00022531"/>
    </source>
</evidence>
<dbReference type="Pfam" id="PF14870">
    <property type="entry name" value="PSII_BNR"/>
    <property type="match status" value="1"/>
</dbReference>